<dbReference type="InterPro" id="IPR013815">
    <property type="entry name" value="ATP_grasp_subdomain_1"/>
</dbReference>
<dbReference type="Gene3D" id="3.50.30.10">
    <property type="entry name" value="Phosphohistidine domain"/>
    <property type="match status" value="1"/>
</dbReference>
<keyword evidence="1" id="KW-0472">Membrane</keyword>
<dbReference type="PANTHER" id="PTHR43615">
    <property type="entry name" value="PHOSPHOENOLPYRUVATE SYNTHASE-RELATED"/>
    <property type="match status" value="1"/>
</dbReference>
<evidence type="ECO:0000313" key="5">
    <source>
        <dbReference type="Proteomes" id="UP000226079"/>
    </source>
</evidence>
<dbReference type="AlphaFoldDB" id="A0A2A9CV09"/>
<dbReference type="InterPro" id="IPR008279">
    <property type="entry name" value="PEP-util_enz_mobile_dom"/>
</dbReference>
<keyword evidence="5" id="KW-1185">Reference proteome</keyword>
<evidence type="ECO:0000259" key="3">
    <source>
        <dbReference type="Pfam" id="PF01326"/>
    </source>
</evidence>
<dbReference type="Gene3D" id="3.30.1490.20">
    <property type="entry name" value="ATP-grasp fold, A domain"/>
    <property type="match status" value="1"/>
</dbReference>
<feature type="transmembrane region" description="Helical" evidence="1">
    <location>
        <begin position="35"/>
        <end position="56"/>
    </location>
</feature>
<keyword evidence="4" id="KW-0670">Pyruvate</keyword>
<comment type="caution">
    <text evidence="4">The sequence shown here is derived from an EMBL/GenBank/DDBJ whole genome shotgun (WGS) entry which is preliminary data.</text>
</comment>
<feature type="domain" description="Pyruvate phosphate dikinase AMP/ATP-binding" evidence="3">
    <location>
        <begin position="275"/>
        <end position="319"/>
    </location>
</feature>
<dbReference type="GO" id="GO:0005524">
    <property type="term" value="F:ATP binding"/>
    <property type="evidence" value="ECO:0007669"/>
    <property type="project" value="InterPro"/>
</dbReference>
<dbReference type="SUPFAM" id="SSF56059">
    <property type="entry name" value="Glutathione synthetase ATP-binding domain-like"/>
    <property type="match status" value="1"/>
</dbReference>
<gene>
    <name evidence="4" type="ORF">ATK74_2857</name>
</gene>
<dbReference type="GO" id="GO:0016301">
    <property type="term" value="F:kinase activity"/>
    <property type="evidence" value="ECO:0007669"/>
    <property type="project" value="UniProtKB-KW"/>
</dbReference>
<name>A0A2A9CV09_9ACTN</name>
<keyword evidence="4" id="KW-0418">Kinase</keyword>
<dbReference type="PANTHER" id="PTHR43615:SF1">
    <property type="entry name" value="PPDK_N DOMAIN-CONTAINING PROTEIN"/>
    <property type="match status" value="1"/>
</dbReference>
<feature type="domain" description="PEP-utilising enzyme mobile" evidence="2">
    <location>
        <begin position="777"/>
        <end position="847"/>
    </location>
</feature>
<dbReference type="Proteomes" id="UP000226079">
    <property type="component" value="Unassembled WGS sequence"/>
</dbReference>
<dbReference type="SUPFAM" id="SSF52009">
    <property type="entry name" value="Phosphohistidine domain"/>
    <property type="match status" value="1"/>
</dbReference>
<dbReference type="Pfam" id="PF01326">
    <property type="entry name" value="PPDK_N"/>
    <property type="match status" value="2"/>
</dbReference>
<dbReference type="InterPro" id="IPR036637">
    <property type="entry name" value="Phosphohistidine_dom_sf"/>
</dbReference>
<protein>
    <submittedName>
        <fullName evidence="4">Pyruvate,water dikinase</fullName>
    </submittedName>
</protein>
<dbReference type="OrthoDB" id="9765468at2"/>
<feature type="domain" description="Pyruvate phosphate dikinase AMP/ATP-binding" evidence="3">
    <location>
        <begin position="134"/>
        <end position="261"/>
    </location>
</feature>
<dbReference type="InterPro" id="IPR051549">
    <property type="entry name" value="PEP_Utilizing_Enz"/>
</dbReference>
<sequence>MTERGRRGVAAVVTNGAAALVGFSGAWLAGFRLPWSILAAVVCGTIGWLLGAWLAAGLSRWLRERSYAPSGRAHYRLTDVPPGELGAGGKARSLAAMRQGGLPVPDGVVLLPASFDGDELTAEASAWLTGELSRLGRERQFAVRSSALSEDSASASFAGAYESVLEVSADQVPSALATVRASGRAARVAAYAEARGADDTGQVAVVVQLMVPAERAGVLFTVHPLTRELDTMLGNTVLGLGESLVSGAATATEFTLHRPDGGFTGPDELRPFGAKLHSLGHQIETVFGGIPQDIEWAIADGTVWVLQARPITTLSGYQPRIAEYNDSLTGNCLWSATNLSEANPVPQTPLTISLMRYQQANGGPSMAIRGREMAGYIGGRPYANLSVQITARRGRNAKATPREVYQKMAGWWGELPSQVPVTLVPMTQTDWQDSGLWLLGSLVKMVGYRRQLDGYLARNPDDCRRLSDEIAASRTADELLTLWHGQLLPAAIRSFWMTIALSSDGPAQLEAELRARYDAQLVSALFGNLSGLAGRLESLGPSLGLAEVRAGRLAPADYLARFGHRGVNEIELAWPRPVEDPNWLDAQLAAATGIELDDLAARRAAGYQQALSSLPAKERAGVERKLRRAARQAAAREAARSEGVRGTWVLRRFALRAGELLGLGLDVFYLTIEELLAGLGGQPVDRELLAERRARHQQLLELPQLPAVIYGAFDPLAWADDPNRRADYWVFGSGERSSDRAEDSEDPALVHGFAGAVGQVEGVVRRLDDFAQADQLRPGEVLVTQLTNIGWTPLFPRAAAIVTDLGAPLSHAAIVARELGIPAVVGCADATARLATGDRVLVDGAAGTVRLLTRAGAPA</sequence>
<dbReference type="RefSeq" id="WP_098461644.1">
    <property type="nucleotide sequence ID" value="NZ_PDJC01000001.1"/>
</dbReference>
<reference evidence="4 5" key="1">
    <citation type="submission" date="2017-10" db="EMBL/GenBank/DDBJ databases">
        <title>Sequencing the genomes of 1000 actinobacteria strains.</title>
        <authorList>
            <person name="Klenk H.-P."/>
        </authorList>
    </citation>
    <scope>NUCLEOTIDE SEQUENCE [LARGE SCALE GENOMIC DNA]</scope>
    <source>
        <strain evidence="4 5">DSM 15597</strain>
    </source>
</reference>
<feature type="transmembrane region" description="Helical" evidence="1">
    <location>
        <begin position="9"/>
        <end position="29"/>
    </location>
</feature>
<evidence type="ECO:0000313" key="4">
    <source>
        <dbReference type="EMBL" id="PFG18273.1"/>
    </source>
</evidence>
<keyword evidence="1" id="KW-1133">Transmembrane helix</keyword>
<keyword evidence="1" id="KW-0812">Transmembrane</keyword>
<dbReference type="Pfam" id="PF00391">
    <property type="entry name" value="PEP-utilizers"/>
    <property type="match status" value="1"/>
</dbReference>
<evidence type="ECO:0000256" key="1">
    <source>
        <dbReference type="SAM" id="Phobius"/>
    </source>
</evidence>
<evidence type="ECO:0000259" key="2">
    <source>
        <dbReference type="Pfam" id="PF00391"/>
    </source>
</evidence>
<organism evidence="4 5">
    <name type="scientific">Propionicimonas paludicola</name>
    <dbReference type="NCBI Taxonomy" id="185243"/>
    <lineage>
        <taxon>Bacteria</taxon>
        <taxon>Bacillati</taxon>
        <taxon>Actinomycetota</taxon>
        <taxon>Actinomycetes</taxon>
        <taxon>Propionibacteriales</taxon>
        <taxon>Nocardioidaceae</taxon>
        <taxon>Propionicimonas</taxon>
    </lineage>
</organism>
<dbReference type="Gene3D" id="3.30.470.20">
    <property type="entry name" value="ATP-grasp fold, B domain"/>
    <property type="match status" value="2"/>
</dbReference>
<accession>A0A2A9CV09</accession>
<dbReference type="EMBL" id="PDJC01000001">
    <property type="protein sequence ID" value="PFG18273.1"/>
    <property type="molecule type" value="Genomic_DNA"/>
</dbReference>
<dbReference type="InterPro" id="IPR002192">
    <property type="entry name" value="PPDK_AMP/ATP-bd"/>
</dbReference>
<keyword evidence="4" id="KW-0808">Transferase</keyword>
<proteinExistence type="predicted"/>